<keyword evidence="5" id="KW-1185">Reference proteome</keyword>
<evidence type="ECO:0000256" key="1">
    <source>
        <dbReference type="ARBA" id="ARBA00022553"/>
    </source>
</evidence>
<dbReference type="Pfam" id="PF20399">
    <property type="entry name" value="PH_20"/>
    <property type="match status" value="1"/>
</dbReference>
<dbReference type="InterPro" id="IPR043453">
    <property type="entry name" value="Slm1_PH"/>
</dbReference>
<dbReference type="InterPro" id="IPR011993">
    <property type="entry name" value="PH-like_dom_sf"/>
</dbReference>
<dbReference type="EMBL" id="ML991772">
    <property type="protein sequence ID" value="KAF2239585.1"/>
    <property type="molecule type" value="Genomic_DNA"/>
</dbReference>
<dbReference type="OrthoDB" id="2264563at2759"/>
<dbReference type="CDD" id="cd13311">
    <property type="entry name" value="PH_Slm1"/>
    <property type="match status" value="1"/>
</dbReference>
<dbReference type="PROSITE" id="PS50003">
    <property type="entry name" value="PH_DOMAIN"/>
    <property type="match status" value="1"/>
</dbReference>
<accession>A0A6A6HN76</accession>
<feature type="domain" description="PH" evidence="3">
    <location>
        <begin position="286"/>
        <end position="394"/>
    </location>
</feature>
<dbReference type="Gene3D" id="2.30.29.30">
    <property type="entry name" value="Pleckstrin-homology domain (PH domain)/Phosphotyrosine-binding domain (PTB)"/>
    <property type="match status" value="1"/>
</dbReference>
<dbReference type="AlphaFoldDB" id="A0A6A6HN76"/>
<evidence type="ECO:0000256" key="2">
    <source>
        <dbReference type="SAM" id="MobiDB-lite"/>
    </source>
</evidence>
<dbReference type="PANTHER" id="PTHR31941:SF1">
    <property type="entry name" value="CYTOSKELETAL SIGNALING PROTEIN SLM1"/>
    <property type="match status" value="1"/>
</dbReference>
<feature type="compositionally biased region" description="Polar residues" evidence="2">
    <location>
        <begin position="419"/>
        <end position="438"/>
    </location>
</feature>
<feature type="region of interest" description="Disordered" evidence="2">
    <location>
        <begin position="397"/>
        <end position="472"/>
    </location>
</feature>
<dbReference type="InterPro" id="IPR046868">
    <property type="entry name" value="BAR_4"/>
</dbReference>
<dbReference type="Proteomes" id="UP000800092">
    <property type="component" value="Unassembled WGS sequence"/>
</dbReference>
<dbReference type="SMART" id="SM00233">
    <property type="entry name" value="PH"/>
    <property type="match status" value="1"/>
</dbReference>
<proteinExistence type="predicted"/>
<dbReference type="PANTHER" id="PTHR31941">
    <property type="entry name" value="CYTOSKELETAL SIGNALING PROTEIN SLM1"/>
    <property type="match status" value="1"/>
</dbReference>
<evidence type="ECO:0000259" key="3">
    <source>
        <dbReference type="PROSITE" id="PS50003"/>
    </source>
</evidence>
<gene>
    <name evidence="4" type="ORF">EV356DRAFT_499770</name>
</gene>
<dbReference type="Pfam" id="PF20400">
    <property type="entry name" value="BAR_4"/>
    <property type="match status" value="1"/>
</dbReference>
<name>A0A6A6HN76_VIRVR</name>
<keyword evidence="1" id="KW-0597">Phosphoprotein</keyword>
<dbReference type="Gene3D" id="1.20.1270.60">
    <property type="entry name" value="Arfaptin homology (AH) domain/BAR domain"/>
    <property type="match status" value="1"/>
</dbReference>
<organism evidence="4 5">
    <name type="scientific">Viridothelium virens</name>
    <name type="common">Speckled blister lichen</name>
    <name type="synonym">Trypethelium virens</name>
    <dbReference type="NCBI Taxonomy" id="1048519"/>
    <lineage>
        <taxon>Eukaryota</taxon>
        <taxon>Fungi</taxon>
        <taxon>Dikarya</taxon>
        <taxon>Ascomycota</taxon>
        <taxon>Pezizomycotina</taxon>
        <taxon>Dothideomycetes</taxon>
        <taxon>Dothideomycetes incertae sedis</taxon>
        <taxon>Trypetheliales</taxon>
        <taxon>Trypetheliaceae</taxon>
        <taxon>Viridothelium</taxon>
    </lineage>
</organism>
<dbReference type="SUPFAM" id="SSF50729">
    <property type="entry name" value="PH domain-like"/>
    <property type="match status" value="1"/>
</dbReference>
<protein>
    <submittedName>
        <fullName evidence="4">PH domain-containing protein</fullName>
    </submittedName>
</protein>
<feature type="compositionally biased region" description="Basic and acidic residues" evidence="2">
    <location>
        <begin position="445"/>
        <end position="458"/>
    </location>
</feature>
<dbReference type="InterPro" id="IPR027267">
    <property type="entry name" value="AH/BAR_dom_sf"/>
</dbReference>
<evidence type="ECO:0000313" key="5">
    <source>
        <dbReference type="Proteomes" id="UP000800092"/>
    </source>
</evidence>
<dbReference type="InterPro" id="IPR001849">
    <property type="entry name" value="PH_domain"/>
</dbReference>
<evidence type="ECO:0000313" key="4">
    <source>
        <dbReference type="EMBL" id="KAF2239585.1"/>
    </source>
</evidence>
<dbReference type="InterPro" id="IPR046869">
    <property type="entry name" value="SLM1/RGC1-like_PH"/>
</dbReference>
<sequence length="472" mass="52360">MRSNDDDDAIPDEDASEVTKLFNERLQAWKHACGYLEDYIQAQEKMQNAHGKEYEKVVKTVSNPLKESHHFDQNVGGVAELFENLRANTQAVSNSHHETAKILKGSVLPIFTRLHAEIKNKNKELTKGAGKSSKAVDKARTVTQKHIELLGQNTASFDSTGGKTDAANDPYILQRGIYHRLNKQIQEENNNKRDMLSVQSAFSSFEAHVLNTIQQGLVQLVQVLNQQSDNQKTLYTDTLTTAQQIAPDFEWNGFVQRNNNILIDPNAPDRNVRSISFPNQDHKATQPMIAGSLERKGKMLKKYETGYYVVSQSKFLHEFKTDDDFQRDPVPENSLYLPDCAVGALDGTKFNVKGKDVSKGKLGNNFSMNHELQFKAHTAADAAKWWEIIRRCAGQLTEERPDVSEPNSPVDGGKRVGSGLSQVEQPSRTGTMETQASAGATGESMEAREAREAAEDRQAAVSGAGTNAGQQV</sequence>
<dbReference type="SUPFAM" id="SSF103657">
    <property type="entry name" value="BAR/IMD domain-like"/>
    <property type="match status" value="1"/>
</dbReference>
<reference evidence="4" key="1">
    <citation type="journal article" date="2020" name="Stud. Mycol.">
        <title>101 Dothideomycetes genomes: a test case for predicting lifestyles and emergence of pathogens.</title>
        <authorList>
            <person name="Haridas S."/>
            <person name="Albert R."/>
            <person name="Binder M."/>
            <person name="Bloem J."/>
            <person name="Labutti K."/>
            <person name="Salamov A."/>
            <person name="Andreopoulos B."/>
            <person name="Baker S."/>
            <person name="Barry K."/>
            <person name="Bills G."/>
            <person name="Bluhm B."/>
            <person name="Cannon C."/>
            <person name="Castanera R."/>
            <person name="Culley D."/>
            <person name="Daum C."/>
            <person name="Ezra D."/>
            <person name="Gonzalez J."/>
            <person name="Henrissat B."/>
            <person name="Kuo A."/>
            <person name="Liang C."/>
            <person name="Lipzen A."/>
            <person name="Lutzoni F."/>
            <person name="Magnuson J."/>
            <person name="Mondo S."/>
            <person name="Nolan M."/>
            <person name="Ohm R."/>
            <person name="Pangilinan J."/>
            <person name="Park H.-J."/>
            <person name="Ramirez L."/>
            <person name="Alfaro M."/>
            <person name="Sun H."/>
            <person name="Tritt A."/>
            <person name="Yoshinaga Y."/>
            <person name="Zwiers L.-H."/>
            <person name="Turgeon B."/>
            <person name="Goodwin S."/>
            <person name="Spatafora J."/>
            <person name="Crous P."/>
            <person name="Grigoriev I."/>
        </authorList>
    </citation>
    <scope>NUCLEOTIDE SEQUENCE</scope>
    <source>
        <strain evidence="4">Tuck. ex Michener</strain>
    </source>
</reference>